<organism evidence="9 10">
    <name type="scientific">Cyclocybe aegerita</name>
    <name type="common">Black poplar mushroom</name>
    <name type="synonym">Agrocybe aegerita</name>
    <dbReference type="NCBI Taxonomy" id="1973307"/>
    <lineage>
        <taxon>Eukaryota</taxon>
        <taxon>Fungi</taxon>
        <taxon>Dikarya</taxon>
        <taxon>Basidiomycota</taxon>
        <taxon>Agaricomycotina</taxon>
        <taxon>Agaricomycetes</taxon>
        <taxon>Agaricomycetidae</taxon>
        <taxon>Agaricales</taxon>
        <taxon>Agaricineae</taxon>
        <taxon>Bolbitiaceae</taxon>
        <taxon>Cyclocybe</taxon>
    </lineage>
</organism>
<evidence type="ECO:0000313" key="9">
    <source>
        <dbReference type="EMBL" id="CAA7260698.1"/>
    </source>
</evidence>
<dbReference type="InterPro" id="IPR036397">
    <property type="entry name" value="RNaseH_sf"/>
</dbReference>
<name>A0A8S0WWR6_CYCAE</name>
<comment type="similarity">
    <text evidence="2">Belongs to the REXO1/REXO3 family.</text>
</comment>
<keyword evidence="4" id="KW-0378">Hydrolase</keyword>
<reference evidence="9 10" key="1">
    <citation type="submission" date="2020-01" db="EMBL/GenBank/DDBJ databases">
        <authorList>
            <person name="Gupta K D."/>
        </authorList>
    </citation>
    <scope>NUCLEOTIDE SEQUENCE [LARGE SCALE GENOMIC DNA]</scope>
</reference>
<dbReference type="InterPro" id="IPR034922">
    <property type="entry name" value="REX1-like_exo"/>
</dbReference>
<dbReference type="GO" id="GO:0010629">
    <property type="term" value="P:negative regulation of gene expression"/>
    <property type="evidence" value="ECO:0007669"/>
    <property type="project" value="UniProtKB-ARBA"/>
</dbReference>
<feature type="compositionally biased region" description="Pro residues" evidence="7">
    <location>
        <begin position="526"/>
        <end position="537"/>
    </location>
</feature>
<dbReference type="Gene3D" id="3.30.420.10">
    <property type="entry name" value="Ribonuclease H-like superfamily/Ribonuclease H"/>
    <property type="match status" value="1"/>
</dbReference>
<dbReference type="AlphaFoldDB" id="A0A8S0WWR6"/>
<dbReference type="OrthoDB" id="206335at2759"/>
<dbReference type="InterPro" id="IPR012337">
    <property type="entry name" value="RNaseH-like_sf"/>
</dbReference>
<feature type="region of interest" description="Disordered" evidence="7">
    <location>
        <begin position="1"/>
        <end position="51"/>
    </location>
</feature>
<gene>
    <name evidence="9" type="ORF">AAE3_LOCUS2912</name>
</gene>
<dbReference type="GO" id="GO:0003676">
    <property type="term" value="F:nucleic acid binding"/>
    <property type="evidence" value="ECO:0007669"/>
    <property type="project" value="InterPro"/>
</dbReference>
<evidence type="ECO:0000256" key="3">
    <source>
        <dbReference type="ARBA" id="ARBA00022722"/>
    </source>
</evidence>
<evidence type="ECO:0000256" key="4">
    <source>
        <dbReference type="ARBA" id="ARBA00022801"/>
    </source>
</evidence>
<dbReference type="CDD" id="cd06145">
    <property type="entry name" value="REX1_like"/>
    <property type="match status" value="1"/>
</dbReference>
<evidence type="ECO:0000256" key="5">
    <source>
        <dbReference type="ARBA" id="ARBA00022839"/>
    </source>
</evidence>
<evidence type="ECO:0000313" key="10">
    <source>
        <dbReference type="Proteomes" id="UP000467700"/>
    </source>
</evidence>
<dbReference type="GO" id="GO:0005634">
    <property type="term" value="C:nucleus"/>
    <property type="evidence" value="ECO:0007669"/>
    <property type="project" value="UniProtKB-SubCell"/>
</dbReference>
<keyword evidence="6" id="KW-0539">Nucleus</keyword>
<keyword evidence="5" id="KW-0269">Exonuclease</keyword>
<feature type="region of interest" description="Disordered" evidence="7">
    <location>
        <begin position="185"/>
        <end position="204"/>
    </location>
</feature>
<accession>A0A8S0WWR6</accession>
<protein>
    <recommendedName>
        <fullName evidence="8">Exonuclease domain-containing protein</fullName>
    </recommendedName>
</protein>
<comment type="caution">
    <text evidence="9">The sequence shown here is derived from an EMBL/GenBank/DDBJ whole genome shotgun (WGS) entry which is preliminary data.</text>
</comment>
<evidence type="ECO:0000256" key="1">
    <source>
        <dbReference type="ARBA" id="ARBA00004123"/>
    </source>
</evidence>
<evidence type="ECO:0000256" key="7">
    <source>
        <dbReference type="SAM" id="MobiDB-lite"/>
    </source>
</evidence>
<dbReference type="SUPFAM" id="SSF53098">
    <property type="entry name" value="Ribonuclease H-like"/>
    <property type="match status" value="1"/>
</dbReference>
<evidence type="ECO:0000256" key="2">
    <source>
        <dbReference type="ARBA" id="ARBA00006357"/>
    </source>
</evidence>
<dbReference type="EMBL" id="CACVBS010000030">
    <property type="protein sequence ID" value="CAA7260698.1"/>
    <property type="molecule type" value="Genomic_DNA"/>
</dbReference>
<dbReference type="GO" id="GO:0004527">
    <property type="term" value="F:exonuclease activity"/>
    <property type="evidence" value="ECO:0007669"/>
    <property type="project" value="UniProtKB-KW"/>
</dbReference>
<dbReference type="Proteomes" id="UP000467700">
    <property type="component" value="Unassembled WGS sequence"/>
</dbReference>
<feature type="domain" description="Exonuclease" evidence="8">
    <location>
        <begin position="252"/>
        <end position="430"/>
    </location>
</feature>
<dbReference type="InterPro" id="IPR047021">
    <property type="entry name" value="REXO1/3/4-like"/>
</dbReference>
<evidence type="ECO:0000256" key="6">
    <source>
        <dbReference type="ARBA" id="ARBA00023242"/>
    </source>
</evidence>
<evidence type="ECO:0000259" key="8">
    <source>
        <dbReference type="SMART" id="SM00479"/>
    </source>
</evidence>
<feature type="region of interest" description="Disordered" evidence="7">
    <location>
        <begin position="519"/>
        <end position="539"/>
    </location>
</feature>
<dbReference type="PANTHER" id="PTHR12801">
    <property type="entry name" value="RNA EXONUCLEASE REXO1 / RECO3 FAMILY MEMBER-RELATED"/>
    <property type="match status" value="1"/>
</dbReference>
<comment type="subcellular location">
    <subcellularLocation>
        <location evidence="1">Nucleus</location>
    </subcellularLocation>
</comment>
<dbReference type="SMART" id="SM00479">
    <property type="entry name" value="EXOIII"/>
    <property type="match status" value="1"/>
</dbReference>
<keyword evidence="10" id="KW-1185">Reference proteome</keyword>
<keyword evidence="3" id="KW-0540">Nuclease</keyword>
<dbReference type="InterPro" id="IPR013520">
    <property type="entry name" value="Ribonucl_H"/>
</dbReference>
<sequence length="635" mass="70304">MKRQAEEAFEDPQSLKKAKTTEDEPSEANGAQSEWIKVEKKKKKKANKLEAKADTAHPRFMYSNHEIVKRNHAIAIDDVRDLILHLIADAPPPNWLRIDNVNQIQRVVALLVPGLTPELLSLPPLPTSATLNPNLPISIPLPSPSTASIPFIATTFSHACPTRAPGDQTRMHSVLSTFFTGPVSGEEKKRRLTQRVQSESNKSDPTQYLLKLEQMIENEYPIPSYMADVFEKPPGWLETPKPAENENKWKQKIYALDCEMCITEDGKELTRVCIIDYASGIVVYDQLVKPSKPILDYLTRWSGITAEHLANVTTTLTQVQEHVMRLLSPPKSNPFSTTKSTEPPPATPILLGHSLESDLKALKICHPRCIDTALIYHHPRGRPLKPGLAWLTKKWCGREIQARGEGGHDPEEDARACVDLMKKKMEFGPGFGEFKVDHEPIFERMGRANVRNGLGKGGVRSAVVDHGNPAVMHGAKATTAIGCKGDEEILEGLLNVVPSHHFAFGRFMALANALGWVTPKASSDQPAPPPTTTVEPPPSREELVPILSNLNRHLTTLHAALPTRTAFVIFTGHSDPRRMSLLNAKKNAFESALKSGKTPEQVTALGLSWTMSDARDLEEATELARRGLMFLGIKQ</sequence>
<feature type="compositionally biased region" description="Polar residues" evidence="7">
    <location>
        <begin position="194"/>
        <end position="204"/>
    </location>
</feature>
<dbReference type="PANTHER" id="PTHR12801:SF115">
    <property type="entry name" value="FI18136P1-RELATED"/>
    <property type="match status" value="1"/>
</dbReference>
<proteinExistence type="inferred from homology"/>
<dbReference type="FunFam" id="3.30.420.10:FF:000031">
    <property type="entry name" value="RNA exonuclease 1"/>
    <property type="match status" value="1"/>
</dbReference>